<dbReference type="InterPro" id="IPR011706">
    <property type="entry name" value="Cu-oxidase_C"/>
</dbReference>
<keyword evidence="3" id="KW-0732">Signal</keyword>
<keyword evidence="12" id="KW-1185">Reference proteome</keyword>
<evidence type="ECO:0000256" key="2">
    <source>
        <dbReference type="ARBA" id="ARBA00022723"/>
    </source>
</evidence>
<dbReference type="InterPro" id="IPR033138">
    <property type="entry name" value="Cu_oxidase_CS"/>
</dbReference>
<evidence type="ECO:0000259" key="8">
    <source>
        <dbReference type="Pfam" id="PF00394"/>
    </source>
</evidence>
<sequence>MVHVNGQFPAPELRLKYGDSIEIHVQNQLPVNATIHFHGIEQKGTPGSDGVPGLSQEAIQPGGQYTYCWTATQYGSYWYHGHVNGLIADGLVGAIYIEPPISEPRPFDRISKDNMALQQMRTAEVRSTSVLLSDWSRFTSQDYFAAEKESKLDLFCMDSLLVNGKGGVNCQTQKSLTSLLNPNLLAILRKSNLTVSDKGCTPTDPRALTQGQFSDTDESKIPPGLQSGCKPTIGSQSEFSVNATDGWAAFNFISAMTSKSVVVSVDEHPMWIYAIDGQYIQPQQVDAFPIYNGERYSAMIRLNEPGDQYTIRVTNNLPDQLIAGYATLSYQGTRPNHTSVPSINYAGNPMNSKVRFLDQSSLEPFNQLPPSDTADATYILSMGRFGYNWQWSLNNRSTWSLPLQDVNPPLLYSNFPSKAGNDALVIRTKNNTWIDIVLEVTLGPENPAQPPHPTHKHGNKGYLIGSGTGVFNYSSVAEAQRHIPQSFNIPGSVLRDTFTTPAALFEPAWVVMRYHVINPVQADQSGIYWYHAHDAGQYPDGLWGMLIVRGGEPFAGQYDEEILVTMNDYYHHQMSTLSREANASVQQPTPDGLLINGATEAKFHVKPGKTYLFRFLCASAFSGIGFFFEQHEMTVVEVDGVWTKNAFVGTEQQLRLAPGQRLSALVKMKDNASTNYGIWEGLDVNMLFLNVGKLPPPDFPLNRTAYLVYNKTAPLPQQPVRHSFNFTDDVDYAPYDEQPILAPVDHQIVFNITQENITHAQYTQQRFAINNITYLSPAVPSLYTALSLTHLASDTSIYGETNPIYLQQNSIVEIVVNNQHTNLHPMHLHGHQFQSLARSNIHGGNYTGTHNRSLAGPWLETPMRRDTLMLQNNGYAVIRFRADNPGVWLFHCHIEWHVSGGLIATMIEAPSKLRNIRLSPQHVDACKKESLPWYGNSLGNVRDPTAEQDYFVPEDDFGAAYPVAAGEKDHS</sequence>
<dbReference type="Pfam" id="PF07732">
    <property type="entry name" value="Cu-oxidase_3"/>
    <property type="match status" value="1"/>
</dbReference>
<dbReference type="CDD" id="cd13850">
    <property type="entry name" value="CuRO_1_Abr2_like"/>
    <property type="match status" value="1"/>
</dbReference>
<dbReference type="InterPro" id="IPR001117">
    <property type="entry name" value="Cu-oxidase_2nd"/>
</dbReference>
<dbReference type="Pfam" id="PF07731">
    <property type="entry name" value="Cu-oxidase_2"/>
    <property type="match status" value="2"/>
</dbReference>
<evidence type="ECO:0000256" key="4">
    <source>
        <dbReference type="ARBA" id="ARBA00023002"/>
    </source>
</evidence>
<organism evidence="11 12">
    <name type="scientific">Gomphillus americanus</name>
    <dbReference type="NCBI Taxonomy" id="1940652"/>
    <lineage>
        <taxon>Eukaryota</taxon>
        <taxon>Fungi</taxon>
        <taxon>Dikarya</taxon>
        <taxon>Ascomycota</taxon>
        <taxon>Pezizomycotina</taxon>
        <taxon>Lecanoromycetes</taxon>
        <taxon>OSLEUM clade</taxon>
        <taxon>Ostropomycetidae</taxon>
        <taxon>Ostropales</taxon>
        <taxon>Graphidaceae</taxon>
        <taxon>Gomphilloideae</taxon>
        <taxon>Gomphillus</taxon>
    </lineage>
</organism>
<evidence type="ECO:0000256" key="3">
    <source>
        <dbReference type="ARBA" id="ARBA00022729"/>
    </source>
</evidence>
<dbReference type="PROSITE" id="PS00079">
    <property type="entry name" value="MULTICOPPER_OXIDASE1"/>
    <property type="match status" value="1"/>
</dbReference>
<dbReference type="GO" id="GO:0016491">
    <property type="term" value="F:oxidoreductase activity"/>
    <property type="evidence" value="ECO:0007669"/>
    <property type="project" value="UniProtKB-KW"/>
</dbReference>
<keyword evidence="6" id="KW-0325">Glycoprotein</keyword>
<accession>A0A8H3IDB2</accession>
<dbReference type="CDD" id="cd13876">
    <property type="entry name" value="CuRO_2_Abr2_like"/>
    <property type="match status" value="1"/>
</dbReference>
<dbReference type="Pfam" id="PF00394">
    <property type="entry name" value="Cu-oxidase"/>
    <property type="match status" value="2"/>
</dbReference>
<dbReference type="PROSITE" id="PS00080">
    <property type="entry name" value="MULTICOPPER_OXIDASE2"/>
    <property type="match status" value="1"/>
</dbReference>
<feature type="domain" description="Plastocyanin-like" evidence="9">
    <location>
        <begin position="775"/>
        <end position="911"/>
    </location>
</feature>
<dbReference type="InterPro" id="IPR002355">
    <property type="entry name" value="Cu_oxidase_Cu_BS"/>
</dbReference>
<evidence type="ECO:0000256" key="5">
    <source>
        <dbReference type="ARBA" id="ARBA00023008"/>
    </source>
</evidence>
<dbReference type="SUPFAM" id="SSF49503">
    <property type="entry name" value="Cupredoxins"/>
    <property type="match status" value="5"/>
</dbReference>
<dbReference type="GO" id="GO:0006811">
    <property type="term" value="P:monoatomic ion transport"/>
    <property type="evidence" value="ECO:0007669"/>
    <property type="project" value="InterPro"/>
</dbReference>
<name>A0A8H3IDB2_9LECA</name>
<feature type="domain" description="Plastocyanin-like" evidence="10">
    <location>
        <begin position="2"/>
        <end position="100"/>
    </location>
</feature>
<evidence type="ECO:0000313" key="11">
    <source>
        <dbReference type="EMBL" id="CAF9914273.1"/>
    </source>
</evidence>
<dbReference type="InterPro" id="IPR045087">
    <property type="entry name" value="Cu-oxidase_fam"/>
</dbReference>
<dbReference type="EMBL" id="CAJPDQ010000009">
    <property type="protein sequence ID" value="CAF9914273.1"/>
    <property type="molecule type" value="Genomic_DNA"/>
</dbReference>
<evidence type="ECO:0008006" key="13">
    <source>
        <dbReference type="Google" id="ProtNLM"/>
    </source>
</evidence>
<proteinExistence type="inferred from homology"/>
<evidence type="ECO:0000256" key="1">
    <source>
        <dbReference type="ARBA" id="ARBA00010609"/>
    </source>
</evidence>
<dbReference type="Gene3D" id="2.60.40.420">
    <property type="entry name" value="Cupredoxins - blue copper proteins"/>
    <property type="match status" value="5"/>
</dbReference>
<comment type="similarity">
    <text evidence="1">Belongs to the multicopper oxidase family.</text>
</comment>
<evidence type="ECO:0000313" key="12">
    <source>
        <dbReference type="Proteomes" id="UP000664169"/>
    </source>
</evidence>
<evidence type="ECO:0000259" key="9">
    <source>
        <dbReference type="Pfam" id="PF07731"/>
    </source>
</evidence>
<feature type="region of interest" description="Disordered" evidence="7">
    <location>
        <begin position="198"/>
        <end position="220"/>
    </location>
</feature>
<dbReference type="Proteomes" id="UP000664169">
    <property type="component" value="Unassembled WGS sequence"/>
</dbReference>
<dbReference type="GO" id="GO:0005507">
    <property type="term" value="F:copper ion binding"/>
    <property type="evidence" value="ECO:0007669"/>
    <property type="project" value="InterPro"/>
</dbReference>
<evidence type="ECO:0000256" key="7">
    <source>
        <dbReference type="SAM" id="MobiDB-lite"/>
    </source>
</evidence>
<dbReference type="PANTHER" id="PTHR11709:SF488">
    <property type="entry name" value="LACCASE-RELATED"/>
    <property type="match status" value="1"/>
</dbReference>
<dbReference type="FunFam" id="2.60.40.420:FF:000071">
    <property type="entry name" value="Conidial pigment biosynthesis oxidase Abr1/brown 1"/>
    <property type="match status" value="1"/>
</dbReference>
<evidence type="ECO:0000259" key="10">
    <source>
        <dbReference type="Pfam" id="PF07732"/>
    </source>
</evidence>
<gene>
    <name evidence="11" type="ORF">GOMPHAMPRED_008118</name>
</gene>
<dbReference type="InterPro" id="IPR044130">
    <property type="entry name" value="CuRO_2_Fet3-like"/>
</dbReference>
<comment type="caution">
    <text evidence="11">The sequence shown here is derived from an EMBL/GenBank/DDBJ whole genome shotgun (WGS) entry which is preliminary data.</text>
</comment>
<feature type="domain" description="Plastocyanin-like" evidence="8">
    <location>
        <begin position="128"/>
        <end position="332"/>
    </location>
</feature>
<dbReference type="PANTHER" id="PTHR11709">
    <property type="entry name" value="MULTI-COPPER OXIDASE"/>
    <property type="match status" value="1"/>
</dbReference>
<dbReference type="AlphaFoldDB" id="A0A8H3IDB2"/>
<dbReference type="InterPro" id="IPR011707">
    <property type="entry name" value="Cu-oxidase-like_N"/>
</dbReference>
<protein>
    <recommendedName>
        <fullName evidence="13">Laccase</fullName>
    </recommendedName>
</protein>
<feature type="domain" description="Plastocyanin-like" evidence="9">
    <location>
        <begin position="419"/>
        <end position="533"/>
    </location>
</feature>
<dbReference type="OrthoDB" id="2121828at2759"/>
<feature type="domain" description="Plastocyanin-like" evidence="8">
    <location>
        <begin position="561"/>
        <end position="681"/>
    </location>
</feature>
<dbReference type="CDD" id="cd13877">
    <property type="entry name" value="CuRO_2_Fet3p_like"/>
    <property type="match status" value="1"/>
</dbReference>
<keyword evidence="5" id="KW-0186">Copper</keyword>
<evidence type="ECO:0000256" key="6">
    <source>
        <dbReference type="ARBA" id="ARBA00023180"/>
    </source>
</evidence>
<reference evidence="11" key="1">
    <citation type="submission" date="2021-03" db="EMBL/GenBank/DDBJ databases">
        <authorList>
            <person name="Tagirdzhanova G."/>
        </authorList>
    </citation>
    <scope>NUCLEOTIDE SEQUENCE</scope>
</reference>
<keyword evidence="2" id="KW-0479">Metal-binding</keyword>
<dbReference type="InterPro" id="IPR008972">
    <property type="entry name" value="Cupredoxin"/>
</dbReference>
<keyword evidence="4" id="KW-0560">Oxidoreductase</keyword>